<keyword evidence="1" id="KW-0472">Membrane</keyword>
<gene>
    <name evidence="2" type="ORF">S01H4_44730</name>
</gene>
<proteinExistence type="predicted"/>
<organism evidence="2">
    <name type="scientific">marine sediment metagenome</name>
    <dbReference type="NCBI Taxonomy" id="412755"/>
    <lineage>
        <taxon>unclassified sequences</taxon>
        <taxon>metagenomes</taxon>
        <taxon>ecological metagenomes</taxon>
    </lineage>
</organism>
<evidence type="ECO:0000313" key="2">
    <source>
        <dbReference type="EMBL" id="GAG93460.1"/>
    </source>
</evidence>
<dbReference type="EMBL" id="BART01024833">
    <property type="protein sequence ID" value="GAG93460.1"/>
    <property type="molecule type" value="Genomic_DNA"/>
</dbReference>
<protein>
    <submittedName>
        <fullName evidence="2">Uncharacterized protein</fullName>
    </submittedName>
</protein>
<accession>X1BEM6</accession>
<comment type="caution">
    <text evidence="2">The sequence shown here is derived from an EMBL/GenBank/DDBJ whole genome shotgun (WGS) entry which is preliminary data.</text>
</comment>
<sequence length="64" mass="7003">MEFDKDAQNSLASGFVVGGLILFLMGLDHLLQCNVDWHFGFFTGIILFGAGFAGLLRGRKKPSQ</sequence>
<feature type="transmembrane region" description="Helical" evidence="1">
    <location>
        <begin position="12"/>
        <end position="31"/>
    </location>
</feature>
<feature type="transmembrane region" description="Helical" evidence="1">
    <location>
        <begin position="37"/>
        <end position="56"/>
    </location>
</feature>
<name>X1BEM6_9ZZZZ</name>
<evidence type="ECO:0000256" key="1">
    <source>
        <dbReference type="SAM" id="Phobius"/>
    </source>
</evidence>
<dbReference type="AlphaFoldDB" id="X1BEM6"/>
<keyword evidence="1" id="KW-0812">Transmembrane</keyword>
<keyword evidence="1" id="KW-1133">Transmembrane helix</keyword>
<reference evidence="2" key="1">
    <citation type="journal article" date="2014" name="Front. Microbiol.">
        <title>High frequency of phylogenetically diverse reductive dehalogenase-homologous genes in deep subseafloor sedimentary metagenomes.</title>
        <authorList>
            <person name="Kawai M."/>
            <person name="Futagami T."/>
            <person name="Toyoda A."/>
            <person name="Takaki Y."/>
            <person name="Nishi S."/>
            <person name="Hori S."/>
            <person name="Arai W."/>
            <person name="Tsubouchi T."/>
            <person name="Morono Y."/>
            <person name="Uchiyama I."/>
            <person name="Ito T."/>
            <person name="Fujiyama A."/>
            <person name="Inagaki F."/>
            <person name="Takami H."/>
        </authorList>
    </citation>
    <scope>NUCLEOTIDE SEQUENCE</scope>
    <source>
        <strain evidence="2">Expedition CK06-06</strain>
    </source>
</reference>